<feature type="region of interest" description="Disordered" evidence="9">
    <location>
        <begin position="613"/>
        <end position="634"/>
    </location>
</feature>
<dbReference type="EC" id="2.7.11.1" evidence="1"/>
<dbReference type="OrthoDB" id="4062651at2759"/>
<dbReference type="Gene3D" id="3.30.200.20">
    <property type="entry name" value="Phosphorylase Kinase, domain 1"/>
    <property type="match status" value="1"/>
</dbReference>
<comment type="catalytic activity">
    <reaction evidence="8">
        <text>L-seryl-[protein] + ATP = O-phospho-L-seryl-[protein] + ADP + H(+)</text>
        <dbReference type="Rhea" id="RHEA:17989"/>
        <dbReference type="Rhea" id="RHEA-COMP:9863"/>
        <dbReference type="Rhea" id="RHEA-COMP:11604"/>
        <dbReference type="ChEBI" id="CHEBI:15378"/>
        <dbReference type="ChEBI" id="CHEBI:29999"/>
        <dbReference type="ChEBI" id="CHEBI:30616"/>
        <dbReference type="ChEBI" id="CHEBI:83421"/>
        <dbReference type="ChEBI" id="CHEBI:456216"/>
        <dbReference type="EC" id="2.7.11.1"/>
    </reaction>
</comment>
<dbReference type="EMBL" id="CP093349">
    <property type="protein sequence ID" value="WOH08472.1"/>
    <property type="molecule type" value="Genomic_DNA"/>
</dbReference>
<reference evidence="10" key="2">
    <citation type="submission" date="2022-03" db="EMBL/GenBank/DDBJ databases">
        <title>Draft title - Genomic analysis of global carrot germplasm unveils the trajectory of domestication and the origin of high carotenoid orange carrot.</title>
        <authorList>
            <person name="Iorizzo M."/>
            <person name="Ellison S."/>
            <person name="Senalik D."/>
            <person name="Macko-Podgorni A."/>
            <person name="Grzebelus D."/>
            <person name="Bostan H."/>
            <person name="Rolling W."/>
            <person name="Curaba J."/>
            <person name="Simon P."/>
        </authorList>
    </citation>
    <scope>NUCLEOTIDE SEQUENCE</scope>
    <source>
        <tissue evidence="10">Leaf</tissue>
    </source>
</reference>
<protein>
    <recommendedName>
        <fullName evidence="1">non-specific serine/threonine protein kinase</fullName>
        <ecNumber evidence="1">2.7.11.1</ecNumber>
    </recommendedName>
</protein>
<sequence>MNDLDADESDYVEMDPSGRYGRYNEILGKGASKTVYKAFDEYEGIEVAWNQVKLFDFLQSPEELERLYCEIHLLKTLKHSNIMKFYTSWVDAANRNINFVTEMFTSGTLRQYRQRHKKVNIRALKHWCRQILQGLLYLHSHDPPIIHRDLKCDNIFVNGNQGEVKIGDLGLAAILRKSHAARCVGTPEFMAPEVYAEEYNELVDIYAFGMCVLEMVTFDYPYSECFHPAQIYKKVISGKKPDALYKVNDPEVREFIEKCLATVSCRLPARQLLEDPFLQNDDYGSTFTPLDCRELIGIGSMLRQPSFEDQYSKNSLVNDCSSYIGYEPGVDLDYFTPDFRSNESDTLLNQEDEDFENVGITIKGRKEDDGIFLRLRIADKEGRIRNIYFPFDMETDTALSVAAEMVSELEITDQEVTKIAEMIDREIISLVPEWKTRLGQEEIPDHTSRSFCQSCAGNGPYKSYLSSSNSSAKNPHCSRDGCAAMHGRFEEITYQFDTTEQCVTDDAPVVSSQSDDVHYSDIWGQPDEPELCLQESDDEKQPEESCLKEEMKYVNDDSDTHSYTEKSQSRNLIISRNLEEDYENEIRKELRWLKAKYEIQLRELKDMQLRSLSRTGSFSPRADNRKEEIKDKVSSSVLSEKKNEDLLRSVDSGKHYSLCFPVNYGSTCASQGIQNFDAAFGAYGPKHVVTTNGFYAEELLPQSLHRASSLPVDAVDY</sequence>
<accession>A0A161Y481</accession>
<evidence type="ECO:0000256" key="2">
    <source>
        <dbReference type="ARBA" id="ARBA00022527"/>
    </source>
</evidence>
<dbReference type="AlphaFoldDB" id="A0A161Y481"/>
<comment type="catalytic activity">
    <reaction evidence="7">
        <text>L-threonyl-[protein] + ATP = O-phospho-L-threonyl-[protein] + ADP + H(+)</text>
        <dbReference type="Rhea" id="RHEA:46608"/>
        <dbReference type="Rhea" id="RHEA-COMP:11060"/>
        <dbReference type="Rhea" id="RHEA-COMP:11605"/>
        <dbReference type="ChEBI" id="CHEBI:15378"/>
        <dbReference type="ChEBI" id="CHEBI:30013"/>
        <dbReference type="ChEBI" id="CHEBI:30616"/>
        <dbReference type="ChEBI" id="CHEBI:61977"/>
        <dbReference type="ChEBI" id="CHEBI:456216"/>
        <dbReference type="EC" id="2.7.11.1"/>
    </reaction>
</comment>
<organism evidence="10 11">
    <name type="scientific">Daucus carota subsp. sativus</name>
    <name type="common">Carrot</name>
    <dbReference type="NCBI Taxonomy" id="79200"/>
    <lineage>
        <taxon>Eukaryota</taxon>
        <taxon>Viridiplantae</taxon>
        <taxon>Streptophyta</taxon>
        <taxon>Embryophyta</taxon>
        <taxon>Tracheophyta</taxon>
        <taxon>Spermatophyta</taxon>
        <taxon>Magnoliopsida</taxon>
        <taxon>eudicotyledons</taxon>
        <taxon>Gunneridae</taxon>
        <taxon>Pentapetalae</taxon>
        <taxon>asterids</taxon>
        <taxon>campanulids</taxon>
        <taxon>Apiales</taxon>
        <taxon>Apiaceae</taxon>
        <taxon>Apioideae</taxon>
        <taxon>Scandiceae</taxon>
        <taxon>Daucinae</taxon>
        <taxon>Daucus</taxon>
        <taxon>Daucus sect. Daucus</taxon>
    </lineage>
</organism>
<dbReference type="InterPro" id="IPR011009">
    <property type="entry name" value="Kinase-like_dom_sf"/>
</dbReference>
<gene>
    <name evidence="10" type="ORF">DCAR_0727913</name>
</gene>
<dbReference type="SUPFAM" id="SSF56112">
    <property type="entry name" value="Protein kinase-like (PK-like)"/>
    <property type="match status" value="1"/>
</dbReference>
<dbReference type="PANTHER" id="PTHR13902">
    <property type="entry name" value="SERINE/THREONINE-PROTEIN KINASE WNK WITH NO LYSINE -RELATED"/>
    <property type="match status" value="1"/>
</dbReference>
<proteinExistence type="predicted"/>
<keyword evidence="3" id="KW-0808">Transferase</keyword>
<keyword evidence="11" id="KW-1185">Reference proteome</keyword>
<keyword evidence="2" id="KW-0723">Serine/threonine-protein kinase</keyword>
<dbReference type="InterPro" id="IPR000719">
    <property type="entry name" value="Prot_kinase_dom"/>
</dbReference>
<evidence type="ECO:0000313" key="11">
    <source>
        <dbReference type="Proteomes" id="UP000077755"/>
    </source>
</evidence>
<dbReference type="Pfam" id="PF12202">
    <property type="entry name" value="OSR1_C"/>
    <property type="match status" value="1"/>
</dbReference>
<keyword evidence="4" id="KW-0547">Nucleotide-binding</keyword>
<dbReference type="SMART" id="SM00220">
    <property type="entry name" value="S_TKc"/>
    <property type="match status" value="1"/>
</dbReference>
<dbReference type="Proteomes" id="UP000077755">
    <property type="component" value="Chromosome 7"/>
</dbReference>
<evidence type="ECO:0000256" key="3">
    <source>
        <dbReference type="ARBA" id="ARBA00022679"/>
    </source>
</evidence>
<feature type="compositionally biased region" description="Basic and acidic residues" evidence="9">
    <location>
        <begin position="622"/>
        <end position="634"/>
    </location>
</feature>
<dbReference type="InterPro" id="IPR008271">
    <property type="entry name" value="Ser/Thr_kinase_AS"/>
</dbReference>
<dbReference type="OMA" id="QCSKHGC"/>
<keyword evidence="5" id="KW-0418">Kinase</keyword>
<dbReference type="PROSITE" id="PS00108">
    <property type="entry name" value="PROTEIN_KINASE_ST"/>
    <property type="match status" value="1"/>
</dbReference>
<dbReference type="Gramene" id="KZM87019">
    <property type="protein sequence ID" value="KZM87019"/>
    <property type="gene ID" value="DCAR_024153"/>
</dbReference>
<reference evidence="10" key="1">
    <citation type="journal article" date="2016" name="Nat. Genet.">
        <title>A high-quality carrot genome assembly provides new insights into carotenoid accumulation and asterid genome evolution.</title>
        <authorList>
            <person name="Iorizzo M."/>
            <person name="Ellison S."/>
            <person name="Senalik D."/>
            <person name="Zeng P."/>
            <person name="Satapoomin P."/>
            <person name="Huang J."/>
            <person name="Bowman M."/>
            <person name="Iovene M."/>
            <person name="Sanseverino W."/>
            <person name="Cavagnaro P."/>
            <person name="Yildiz M."/>
            <person name="Macko-Podgorni A."/>
            <person name="Moranska E."/>
            <person name="Grzebelus E."/>
            <person name="Grzebelus D."/>
            <person name="Ashrafi H."/>
            <person name="Zheng Z."/>
            <person name="Cheng S."/>
            <person name="Spooner D."/>
            <person name="Van Deynze A."/>
            <person name="Simon P."/>
        </authorList>
    </citation>
    <scope>NUCLEOTIDE SEQUENCE</scope>
    <source>
        <tissue evidence="10">Leaf</tissue>
    </source>
</reference>
<dbReference type="CDD" id="cd13983">
    <property type="entry name" value="STKc_WNK"/>
    <property type="match status" value="1"/>
</dbReference>
<dbReference type="PROSITE" id="PS50011">
    <property type="entry name" value="PROTEIN_KINASE_DOM"/>
    <property type="match status" value="1"/>
</dbReference>
<name>A0A161Y481_DAUCS</name>
<evidence type="ECO:0000313" key="10">
    <source>
        <dbReference type="EMBL" id="WOH08472.1"/>
    </source>
</evidence>
<dbReference type="GO" id="GO:0004674">
    <property type="term" value="F:protein serine/threonine kinase activity"/>
    <property type="evidence" value="ECO:0007669"/>
    <property type="project" value="UniProtKB-KW"/>
</dbReference>
<keyword evidence="6" id="KW-0067">ATP-binding</keyword>
<dbReference type="GO" id="GO:0005524">
    <property type="term" value="F:ATP binding"/>
    <property type="evidence" value="ECO:0007669"/>
    <property type="project" value="UniProtKB-KW"/>
</dbReference>
<dbReference type="InterPro" id="IPR050588">
    <property type="entry name" value="WNK_Ser-Thr_kinase"/>
</dbReference>
<dbReference type="Gene3D" id="1.10.510.10">
    <property type="entry name" value="Transferase(Phosphotransferase) domain 1"/>
    <property type="match status" value="1"/>
</dbReference>
<evidence type="ECO:0000256" key="8">
    <source>
        <dbReference type="ARBA" id="ARBA00048679"/>
    </source>
</evidence>
<dbReference type="KEGG" id="dcr:108196577"/>
<dbReference type="Pfam" id="PF00069">
    <property type="entry name" value="Pkinase"/>
    <property type="match status" value="1"/>
</dbReference>
<evidence type="ECO:0000256" key="4">
    <source>
        <dbReference type="ARBA" id="ARBA00022741"/>
    </source>
</evidence>
<evidence type="ECO:0000256" key="7">
    <source>
        <dbReference type="ARBA" id="ARBA00047899"/>
    </source>
</evidence>
<evidence type="ECO:0000256" key="1">
    <source>
        <dbReference type="ARBA" id="ARBA00012513"/>
    </source>
</evidence>
<evidence type="ECO:0000256" key="9">
    <source>
        <dbReference type="SAM" id="MobiDB-lite"/>
    </source>
</evidence>
<evidence type="ECO:0000256" key="5">
    <source>
        <dbReference type="ARBA" id="ARBA00022777"/>
    </source>
</evidence>
<dbReference type="FunFam" id="3.30.200.20:FF:000075">
    <property type="entry name" value="Probable serine/threonine-protein kinase WNK1"/>
    <property type="match status" value="1"/>
</dbReference>
<dbReference type="Gene3D" id="3.10.20.90">
    <property type="entry name" value="Phosphatidylinositol 3-kinase Catalytic Subunit, Chain A, domain 1"/>
    <property type="match status" value="1"/>
</dbReference>
<dbReference type="FunFam" id="1.10.510.10:FF:000046">
    <property type="entry name" value="probable serine/threonine-protein kinase WNK9"/>
    <property type="match status" value="1"/>
</dbReference>
<dbReference type="InterPro" id="IPR024678">
    <property type="entry name" value="Kinase_OSR1/WNK_CCT"/>
</dbReference>
<evidence type="ECO:0000256" key="6">
    <source>
        <dbReference type="ARBA" id="ARBA00022840"/>
    </source>
</evidence>